<protein>
    <recommendedName>
        <fullName evidence="3">PsbP C-terminal domain-containing protein</fullName>
    </recommendedName>
</protein>
<organism evidence="1 2">
    <name type="scientific">Pseudoalteromonas porphyrae</name>
    <dbReference type="NCBI Taxonomy" id="187330"/>
    <lineage>
        <taxon>Bacteria</taxon>
        <taxon>Pseudomonadati</taxon>
        <taxon>Pseudomonadota</taxon>
        <taxon>Gammaproteobacteria</taxon>
        <taxon>Alteromonadales</taxon>
        <taxon>Pseudoalteromonadaceae</taxon>
        <taxon>Pseudoalteromonas</taxon>
    </lineage>
</organism>
<dbReference type="RefSeq" id="WP_054203613.1">
    <property type="nucleotide sequence ID" value="NZ_LHPH01000005.1"/>
</dbReference>
<dbReference type="PATRIC" id="fig|187330.3.peg.3247"/>
<accession>A0A0N0M173</accession>
<sequence>MIKYILIIAAAFGAYKFFFSSEGLIKSNMSEIHSSEYKFKITFPDKPREKSEIIDLPNYGKFKTVSYFVRKPELVCGIVISDYLDADEVTGDIYDQIDVAKRNLLNRYGSSINSEEFISVGGVSGYQFDVTTKDSKLLRMQIFKYMSNSYNLSCQYENSDDHKGQMNEFMDSFELI</sequence>
<proteinExistence type="predicted"/>
<dbReference type="EMBL" id="LHPH01000005">
    <property type="protein sequence ID" value="KPH64299.1"/>
    <property type="molecule type" value="Genomic_DNA"/>
</dbReference>
<comment type="caution">
    <text evidence="1">The sequence shown here is derived from an EMBL/GenBank/DDBJ whole genome shotgun (WGS) entry which is preliminary data.</text>
</comment>
<dbReference type="Proteomes" id="UP000037848">
    <property type="component" value="Unassembled WGS sequence"/>
</dbReference>
<evidence type="ECO:0000313" key="2">
    <source>
        <dbReference type="Proteomes" id="UP000037848"/>
    </source>
</evidence>
<keyword evidence="2" id="KW-1185">Reference proteome</keyword>
<name>A0A0N0M173_9GAMM</name>
<evidence type="ECO:0008006" key="3">
    <source>
        <dbReference type="Google" id="ProtNLM"/>
    </source>
</evidence>
<gene>
    <name evidence="1" type="ORF">ADS77_06345</name>
</gene>
<evidence type="ECO:0000313" key="1">
    <source>
        <dbReference type="EMBL" id="KPH64299.1"/>
    </source>
</evidence>
<dbReference type="AlphaFoldDB" id="A0A0N0M173"/>
<reference evidence="1 2" key="1">
    <citation type="submission" date="2015-08" db="EMBL/GenBank/DDBJ databases">
        <title>Draft Genome Sequence of Pseudoalteromonas porphyrae UCD-SED14.</title>
        <authorList>
            <person name="Coil D.A."/>
            <person name="Jospin G."/>
            <person name="Lee R.D."/>
            <person name="Eisen J.A."/>
        </authorList>
    </citation>
    <scope>NUCLEOTIDE SEQUENCE [LARGE SCALE GENOMIC DNA]</scope>
    <source>
        <strain evidence="1 2">UCD-SED14</strain>
    </source>
</reference>
<dbReference type="OrthoDB" id="9954763at2"/>